<protein>
    <submittedName>
        <fullName evidence="2">Uncharacterized protein</fullName>
    </submittedName>
</protein>
<evidence type="ECO:0000313" key="3">
    <source>
        <dbReference type="Proteomes" id="UP000319257"/>
    </source>
</evidence>
<comment type="caution">
    <text evidence="2">The sequence shown here is derived from an EMBL/GenBank/DDBJ whole genome shotgun (WGS) entry which is preliminary data.</text>
</comment>
<accession>A0A507B6U1</accession>
<dbReference type="Proteomes" id="UP000319257">
    <property type="component" value="Unassembled WGS sequence"/>
</dbReference>
<gene>
    <name evidence="2" type="ORF">E0L32_000938</name>
</gene>
<evidence type="ECO:0000313" key="2">
    <source>
        <dbReference type="EMBL" id="TPX12761.1"/>
    </source>
</evidence>
<dbReference type="RefSeq" id="XP_030994472.1">
    <property type="nucleotide sequence ID" value="XM_031144355.1"/>
</dbReference>
<dbReference type="AlphaFoldDB" id="A0A507B6U1"/>
<keyword evidence="3" id="KW-1185">Reference proteome</keyword>
<dbReference type="EMBL" id="SKBQ01000003">
    <property type="protein sequence ID" value="TPX12761.1"/>
    <property type="molecule type" value="Genomic_DNA"/>
</dbReference>
<name>A0A507B6U1_9PEZI</name>
<dbReference type="GeneID" id="41968385"/>
<dbReference type="InParanoid" id="A0A507B6U1"/>
<proteinExistence type="predicted"/>
<organism evidence="2 3">
    <name type="scientific">Thyridium curvatum</name>
    <dbReference type="NCBI Taxonomy" id="1093900"/>
    <lineage>
        <taxon>Eukaryota</taxon>
        <taxon>Fungi</taxon>
        <taxon>Dikarya</taxon>
        <taxon>Ascomycota</taxon>
        <taxon>Pezizomycotina</taxon>
        <taxon>Sordariomycetes</taxon>
        <taxon>Sordariomycetidae</taxon>
        <taxon>Thyridiales</taxon>
        <taxon>Thyridiaceae</taxon>
        <taxon>Thyridium</taxon>
    </lineage>
</organism>
<sequence>MSEFTIAYHNLRELASQFASQPDDFDPPPVYEKKESRAPPAYEENESRADNVPNRVCEVISRQREEEDRFMQVLSDYSASNRAVSVEIRAEEVARRELAQQRAAAETFSERMSRRVRTLQIRLCGRGDK</sequence>
<reference evidence="2 3" key="1">
    <citation type="submission" date="2019-06" db="EMBL/GenBank/DDBJ databases">
        <title>Draft genome sequence of the filamentous fungus Phialemoniopsis curvata isolated from diesel fuel.</title>
        <authorList>
            <person name="Varaljay V.A."/>
            <person name="Lyon W.J."/>
            <person name="Crouch A.L."/>
            <person name="Drake C.E."/>
            <person name="Hollomon J.M."/>
            <person name="Nadeau L.J."/>
            <person name="Nunn H.S."/>
            <person name="Stevenson B.S."/>
            <person name="Bojanowski C.L."/>
            <person name="Crookes-Goodson W.J."/>
        </authorList>
    </citation>
    <scope>NUCLEOTIDE SEQUENCE [LARGE SCALE GENOMIC DNA]</scope>
    <source>
        <strain evidence="2 3">D216</strain>
    </source>
</reference>
<evidence type="ECO:0000256" key="1">
    <source>
        <dbReference type="SAM" id="MobiDB-lite"/>
    </source>
</evidence>
<feature type="region of interest" description="Disordered" evidence="1">
    <location>
        <begin position="18"/>
        <end position="50"/>
    </location>
</feature>